<dbReference type="SUPFAM" id="SSF52540">
    <property type="entry name" value="P-loop containing nucleoside triphosphate hydrolases"/>
    <property type="match status" value="1"/>
</dbReference>
<evidence type="ECO:0000259" key="1">
    <source>
        <dbReference type="Pfam" id="PF12705"/>
    </source>
</evidence>
<dbReference type="InterPro" id="IPR038726">
    <property type="entry name" value="PDDEXK_AddAB-type"/>
</dbReference>
<dbReference type="AlphaFoldDB" id="A3U662"/>
<evidence type="ECO:0000313" key="2">
    <source>
        <dbReference type="EMBL" id="EAP87729.1"/>
    </source>
</evidence>
<dbReference type="eggNOG" id="COG2887">
    <property type="taxonomic scope" value="Bacteria"/>
</dbReference>
<name>A3U662_CROAH</name>
<dbReference type="InterPro" id="IPR027417">
    <property type="entry name" value="P-loop_NTPase"/>
</dbReference>
<dbReference type="Gene3D" id="3.90.320.10">
    <property type="match status" value="1"/>
</dbReference>
<proteinExistence type="predicted"/>
<gene>
    <name evidence="2" type="ordered locus">CA2559_03200</name>
</gene>
<evidence type="ECO:0000313" key="3">
    <source>
        <dbReference type="Proteomes" id="UP000002297"/>
    </source>
</evidence>
<protein>
    <recommendedName>
        <fullName evidence="1">PD-(D/E)XK endonuclease-like domain-containing protein</fullName>
    </recommendedName>
</protein>
<dbReference type="Pfam" id="PF12705">
    <property type="entry name" value="PDDEXK_1"/>
    <property type="match status" value="1"/>
</dbReference>
<keyword evidence="3" id="KW-1185">Reference proteome</keyword>
<organism evidence="2 3">
    <name type="scientific">Croceibacter atlanticus (strain ATCC BAA-628 / JCM 21780 / CIP 108009 / IAM 15332 / KCTC 12090 / HTCC2559)</name>
    <dbReference type="NCBI Taxonomy" id="216432"/>
    <lineage>
        <taxon>Bacteria</taxon>
        <taxon>Pseudomonadati</taxon>
        <taxon>Bacteroidota</taxon>
        <taxon>Flavobacteriia</taxon>
        <taxon>Flavobacteriales</taxon>
        <taxon>Flavobacteriaceae</taxon>
        <taxon>Croceibacter</taxon>
    </lineage>
</organism>
<dbReference type="STRING" id="216432.CA2559_03200"/>
<sequence>MISFLEQTLNSIENTYQDLSKPIFILPSQRAVSFLKQLMAKRTNKATFLPEIYSIESFIEKVAGLQQIDNTTTLFKLYEVYISLINKEDQETFETFSGWAQTIIGDFNEIDRYLIPSDEFFNYLSEIKDKDHWYLADEKTTLIENYLKFWKQLPQLYNALYSSLISSKKGYQGLIYREAANNIDTYLSTNNKTHIFIGFNALNNAEQHIIQQSIKKDCAEVFWDLDEVFYNDTFHDASHFIRSYYKNWKVFENKQFNGGHNFSNKKEISIIGTPKKIGQAKAVGQILNDIPANKLSSTAVILGDETLLLPLLNAIPKHIKDVNITMGLPLQKVPLASFFELLFTLQLNNTSELYYKHVLELFNHPSLQYVLEVSKLNVVSYINTGNIVSIKFDSLIAQSSAEESEIVKLLFSSSENNPEHFISRILKIIQYLKQNLSVEQSVLREYLYRFNVLFNKLEHLLSTFSHISNISVLHTIYKDMLSNETLDFIGKKHDGLQIMGVLETRVLDFENIIITSVNEGILPSGKSANSYLPYDLKKEYGLPTYKEKDAIYTYHFYHMLQRCNQAHIIFNTEAGDLNSGEKSRFITQLQVEAQNYPKHSYNNLITLPKVPKITSQLRTVQKTAQVMDQIKYRAKSGFSPSALTLYMRNPIDFYTRYVLGVGDTEEVEETVAYNTLGTVVHDTLEQLYTPYIGELLNADIIKVMTTKADKQVALEFNNTYSKSSLDKGMNLLIFEVAKRYVHNFLKLEKKRLDNGEDIQILKIEEDNNVPITINGIDFPVNLRGKVDRVEKTNGITRIIDYKTGNVDLAKVTVKSWDDLNTDYDKYSKSFQILQYAYMMHLKTPFLNPIEAGIISFKNLKSGFLPFNYNKNTEITTETFKAFSEQLEQLIKDICNPNIPFVEKELKDPFKG</sequence>
<dbReference type="InterPro" id="IPR011604">
    <property type="entry name" value="PDDEXK-like_dom_sf"/>
</dbReference>
<dbReference type="EMBL" id="CP002046">
    <property type="protein sequence ID" value="EAP87729.1"/>
    <property type="molecule type" value="Genomic_DNA"/>
</dbReference>
<dbReference type="KEGG" id="cat:CA2559_03200"/>
<dbReference type="HOGENOM" id="CLU_013279_0_0_10"/>
<reference evidence="2 3" key="1">
    <citation type="journal article" date="2010" name="J. Bacteriol.">
        <title>The complete genome sequence of Croceibacter atlanticus HTCC2559T.</title>
        <authorList>
            <person name="Oh H.M."/>
            <person name="Kang I."/>
            <person name="Ferriera S."/>
            <person name="Giovannoni S.J."/>
            <person name="Cho J.C."/>
        </authorList>
    </citation>
    <scope>NUCLEOTIDE SEQUENCE [LARGE SCALE GENOMIC DNA]</scope>
    <source>
        <strain evidence="3">ATCC BAA-628 / HTCC2559 / KCTC 12090</strain>
    </source>
</reference>
<feature type="domain" description="PD-(D/E)XK endonuclease-like" evidence="1">
    <location>
        <begin position="638"/>
        <end position="902"/>
    </location>
</feature>
<accession>A3U662</accession>
<dbReference type="OrthoDB" id="9762792at2"/>
<dbReference type="eggNOG" id="COG3893">
    <property type="taxonomic scope" value="Bacteria"/>
</dbReference>
<dbReference type="Proteomes" id="UP000002297">
    <property type="component" value="Chromosome"/>
</dbReference>